<dbReference type="EMBL" id="DSGB01000006">
    <property type="protein sequence ID" value="HER96810.1"/>
    <property type="molecule type" value="Genomic_DNA"/>
</dbReference>
<dbReference type="InterPro" id="IPR050266">
    <property type="entry name" value="AB_hydrolase_sf"/>
</dbReference>
<dbReference type="GO" id="GO:0016020">
    <property type="term" value="C:membrane"/>
    <property type="evidence" value="ECO:0007669"/>
    <property type="project" value="TreeGrafter"/>
</dbReference>
<accession>A0A7V2B1Z1</accession>
<dbReference type="PANTHER" id="PTHR43798">
    <property type="entry name" value="MONOACYLGLYCEROL LIPASE"/>
    <property type="match status" value="1"/>
</dbReference>
<keyword evidence="2" id="KW-0378">Hydrolase</keyword>
<dbReference type="SUPFAM" id="SSF53474">
    <property type="entry name" value="alpha/beta-Hydrolases"/>
    <property type="match status" value="1"/>
</dbReference>
<dbReference type="Gene3D" id="1.10.210.20">
    <property type="match status" value="1"/>
</dbReference>
<dbReference type="Pfam" id="PF12697">
    <property type="entry name" value="Abhydrolase_6"/>
    <property type="match status" value="1"/>
</dbReference>
<evidence type="ECO:0000313" key="2">
    <source>
        <dbReference type="EMBL" id="HER96810.1"/>
    </source>
</evidence>
<proteinExistence type="predicted"/>
<evidence type="ECO:0000259" key="1">
    <source>
        <dbReference type="Pfam" id="PF12697"/>
    </source>
</evidence>
<feature type="domain" description="AB hydrolase-1" evidence="1">
    <location>
        <begin position="23"/>
        <end position="277"/>
    </location>
</feature>
<dbReference type="GO" id="GO:0016787">
    <property type="term" value="F:hydrolase activity"/>
    <property type="evidence" value="ECO:0007669"/>
    <property type="project" value="UniProtKB-KW"/>
</dbReference>
<dbReference type="PANTHER" id="PTHR43798:SF33">
    <property type="entry name" value="HYDROLASE, PUTATIVE (AFU_ORTHOLOGUE AFUA_2G14860)-RELATED"/>
    <property type="match status" value="1"/>
</dbReference>
<reference evidence="2" key="1">
    <citation type="journal article" date="2020" name="mSystems">
        <title>Genome- and Community-Level Interaction Insights into Carbon Utilization and Element Cycling Functions of Hydrothermarchaeota in Hydrothermal Sediment.</title>
        <authorList>
            <person name="Zhou Z."/>
            <person name="Liu Y."/>
            <person name="Xu W."/>
            <person name="Pan J."/>
            <person name="Luo Z.H."/>
            <person name="Li M."/>
        </authorList>
    </citation>
    <scope>NUCLEOTIDE SEQUENCE [LARGE SCALE GENOMIC DNA]</scope>
    <source>
        <strain evidence="2">SpSt-143</strain>
    </source>
</reference>
<protein>
    <submittedName>
        <fullName evidence="2">Alpha/beta hydrolase</fullName>
    </submittedName>
</protein>
<gene>
    <name evidence="2" type="ORF">ENO59_09895</name>
</gene>
<name>A0A7V2B1Z1_RHOMR</name>
<dbReference type="AlphaFoldDB" id="A0A7V2B1Z1"/>
<dbReference type="Gene3D" id="3.40.50.1820">
    <property type="entry name" value="alpha/beta hydrolase"/>
    <property type="match status" value="1"/>
</dbReference>
<sequence>MPEVESHGIRIRYDDQGQGEPALLFLPGWCASRRVFAELTRRCARWRRTLALDWRGHGESERPTEDLGFDRLADNGGFTGEEAHPDIDFGFDSLVDDALAVIEASQADRVVPVALSHAGWVAIELRRRLGARIPKLVLLDWIVLEAPPPFLGALQALQDPAQWQQVRERLFSMWLQGLDLPALAHFVREDMGSYPFAMWARAGREIAAAYAKAGSPLQALASLDPAVPVLHLYAQPEDAGYLEAQRSFSDTHPWFQVVKLQARSHFPMYEVPDEMARTIERFVA</sequence>
<comment type="caution">
    <text evidence="2">The sequence shown here is derived from an EMBL/GenBank/DDBJ whole genome shotgun (WGS) entry which is preliminary data.</text>
</comment>
<dbReference type="InterPro" id="IPR000073">
    <property type="entry name" value="AB_hydrolase_1"/>
</dbReference>
<dbReference type="InterPro" id="IPR029058">
    <property type="entry name" value="AB_hydrolase_fold"/>
</dbReference>
<organism evidence="2">
    <name type="scientific">Rhodothermus marinus</name>
    <name type="common">Rhodothermus obamensis</name>
    <dbReference type="NCBI Taxonomy" id="29549"/>
    <lineage>
        <taxon>Bacteria</taxon>
        <taxon>Pseudomonadati</taxon>
        <taxon>Rhodothermota</taxon>
        <taxon>Rhodothermia</taxon>
        <taxon>Rhodothermales</taxon>
        <taxon>Rhodothermaceae</taxon>
        <taxon>Rhodothermus</taxon>
    </lineage>
</organism>